<sequence>MGLTQSRTSNYNFIERESSPESQINSIDHHQYRVVGPSRTPRVMHGTSPYIRQRSPSPDPTRFRFPSSSSTTSTLTTSLVVPRATTTHSQTDPHDDTSFIRGYSSHTIYGQTESPNRSLASPSPSCATPCLVIVNTQNAYFSTECSERQGESLSSRSDKRKTRDAGPGAAHSDKDLTKGLGYSSDGKIEKPTGGVGKPGRGGYNLLRVALKWPEKRFDEVKKFIDETVEAKLDCLQPLSKQQYLKLEEVRTLAVAKFSFLEEYRGDWVVYDFIRCRLKYRKQALKRTASMKAAADSGSRQRISCYLNSDS</sequence>
<organism evidence="2 3">
    <name type="scientific">Lentinula lateritia</name>
    <dbReference type="NCBI Taxonomy" id="40482"/>
    <lineage>
        <taxon>Eukaryota</taxon>
        <taxon>Fungi</taxon>
        <taxon>Dikarya</taxon>
        <taxon>Basidiomycota</taxon>
        <taxon>Agaricomycotina</taxon>
        <taxon>Agaricomycetes</taxon>
        <taxon>Agaricomycetidae</taxon>
        <taxon>Agaricales</taxon>
        <taxon>Marasmiineae</taxon>
        <taxon>Omphalotaceae</taxon>
        <taxon>Lentinula</taxon>
    </lineage>
</organism>
<feature type="compositionally biased region" description="Low complexity" evidence="1">
    <location>
        <begin position="63"/>
        <end position="77"/>
    </location>
</feature>
<dbReference type="EMBL" id="JANVFS010000071">
    <property type="protein sequence ID" value="KAJ4463476.1"/>
    <property type="molecule type" value="Genomic_DNA"/>
</dbReference>
<dbReference type="Proteomes" id="UP001150238">
    <property type="component" value="Unassembled WGS sequence"/>
</dbReference>
<dbReference type="AlphaFoldDB" id="A0A9W9DCL9"/>
<feature type="region of interest" description="Disordered" evidence="1">
    <location>
        <begin position="1"/>
        <end position="22"/>
    </location>
</feature>
<feature type="region of interest" description="Disordered" evidence="1">
    <location>
        <begin position="144"/>
        <end position="196"/>
    </location>
</feature>
<comment type="caution">
    <text evidence="2">The sequence shown here is derived from an EMBL/GenBank/DDBJ whole genome shotgun (WGS) entry which is preliminary data.</text>
</comment>
<proteinExistence type="predicted"/>
<protein>
    <submittedName>
        <fullName evidence="2">Uncharacterized protein</fullName>
    </submittedName>
</protein>
<reference evidence="2" key="2">
    <citation type="journal article" date="2023" name="Proc. Natl. Acad. Sci. U.S.A.">
        <title>A global phylogenomic analysis of the shiitake genus Lentinula.</title>
        <authorList>
            <person name="Sierra-Patev S."/>
            <person name="Min B."/>
            <person name="Naranjo-Ortiz M."/>
            <person name="Looney B."/>
            <person name="Konkel Z."/>
            <person name="Slot J.C."/>
            <person name="Sakamoto Y."/>
            <person name="Steenwyk J.L."/>
            <person name="Rokas A."/>
            <person name="Carro J."/>
            <person name="Camarero S."/>
            <person name="Ferreira P."/>
            <person name="Molpeceres G."/>
            <person name="Ruiz-Duenas F.J."/>
            <person name="Serrano A."/>
            <person name="Henrissat B."/>
            <person name="Drula E."/>
            <person name="Hughes K.W."/>
            <person name="Mata J.L."/>
            <person name="Ishikawa N.K."/>
            <person name="Vargas-Isla R."/>
            <person name="Ushijima S."/>
            <person name="Smith C.A."/>
            <person name="Donoghue J."/>
            <person name="Ahrendt S."/>
            <person name="Andreopoulos W."/>
            <person name="He G."/>
            <person name="LaButti K."/>
            <person name="Lipzen A."/>
            <person name="Ng V."/>
            <person name="Riley R."/>
            <person name="Sandor L."/>
            <person name="Barry K."/>
            <person name="Martinez A.T."/>
            <person name="Xiao Y."/>
            <person name="Gibbons J.G."/>
            <person name="Terashima K."/>
            <person name="Grigoriev I.V."/>
            <person name="Hibbett D."/>
        </authorList>
    </citation>
    <scope>NUCLEOTIDE SEQUENCE</scope>
    <source>
        <strain evidence="2">Sp2 HRB7682 ss15</strain>
    </source>
</reference>
<reference evidence="2" key="1">
    <citation type="submission" date="2022-08" db="EMBL/GenBank/DDBJ databases">
        <authorList>
            <consortium name="DOE Joint Genome Institute"/>
            <person name="Min B."/>
            <person name="Riley R."/>
            <person name="Sierra-Patev S."/>
            <person name="Naranjo-Ortiz M."/>
            <person name="Looney B."/>
            <person name="Konkel Z."/>
            <person name="Slot J.C."/>
            <person name="Sakamoto Y."/>
            <person name="Steenwyk J.L."/>
            <person name="Rokas A."/>
            <person name="Carro J."/>
            <person name="Camarero S."/>
            <person name="Ferreira P."/>
            <person name="Molpeceres G."/>
            <person name="Ruiz-Duenas F.J."/>
            <person name="Serrano A."/>
            <person name="Henrissat B."/>
            <person name="Drula E."/>
            <person name="Hughes K.W."/>
            <person name="Mata J.L."/>
            <person name="Ishikawa N.K."/>
            <person name="Vargas-Isla R."/>
            <person name="Ushijima S."/>
            <person name="Smith C.A."/>
            <person name="Ahrendt S."/>
            <person name="Andreopoulos W."/>
            <person name="He G."/>
            <person name="Labutti K."/>
            <person name="Lipzen A."/>
            <person name="Ng V."/>
            <person name="Sandor L."/>
            <person name="Barry K."/>
            <person name="Martinez A.T."/>
            <person name="Xiao Y."/>
            <person name="Gibbons J.G."/>
            <person name="Terashima K."/>
            <person name="Hibbett D.S."/>
            <person name="Grigoriev I.V."/>
        </authorList>
    </citation>
    <scope>NUCLEOTIDE SEQUENCE</scope>
    <source>
        <strain evidence="2">Sp2 HRB7682 ss15</strain>
    </source>
</reference>
<evidence type="ECO:0000256" key="1">
    <source>
        <dbReference type="SAM" id="MobiDB-lite"/>
    </source>
</evidence>
<evidence type="ECO:0000313" key="2">
    <source>
        <dbReference type="EMBL" id="KAJ4463476.1"/>
    </source>
</evidence>
<evidence type="ECO:0000313" key="3">
    <source>
        <dbReference type="Proteomes" id="UP001150238"/>
    </source>
</evidence>
<feature type="region of interest" description="Disordered" evidence="1">
    <location>
        <begin position="38"/>
        <end position="77"/>
    </location>
</feature>
<name>A0A9W9DCL9_9AGAR</name>
<accession>A0A9W9DCL9</accession>
<feature type="compositionally biased region" description="Polar residues" evidence="1">
    <location>
        <begin position="1"/>
        <end position="12"/>
    </location>
</feature>
<gene>
    <name evidence="2" type="ORF">C8J55DRAFT_567540</name>
</gene>